<evidence type="ECO:0000256" key="4">
    <source>
        <dbReference type="ARBA" id="ARBA00022598"/>
    </source>
</evidence>
<feature type="binding site" evidence="14">
    <location>
        <position position="139"/>
    </location>
    <ligand>
        <name>NAD(+)</name>
        <dbReference type="ChEBI" id="CHEBI:57540"/>
    </ligand>
</feature>
<feature type="coiled-coil region" evidence="16">
    <location>
        <begin position="5"/>
        <end position="52"/>
    </location>
</feature>
<dbReference type="InterPro" id="IPR001357">
    <property type="entry name" value="BRCT_dom"/>
</dbReference>
<keyword evidence="6 14" id="KW-0479">Metal-binding</keyword>
<evidence type="ECO:0000256" key="11">
    <source>
        <dbReference type="ARBA" id="ARBA00023204"/>
    </source>
</evidence>
<evidence type="ECO:0000256" key="5">
    <source>
        <dbReference type="ARBA" id="ARBA00022705"/>
    </source>
</evidence>
<keyword evidence="16" id="KW-0175">Coiled coil</keyword>
<feature type="binding site" evidence="14">
    <location>
        <position position="421"/>
    </location>
    <ligand>
        <name>Zn(2+)</name>
        <dbReference type="ChEBI" id="CHEBI:29105"/>
    </ligand>
</feature>
<organism evidence="18 19">
    <name type="scientific">Candidatus Wirthbacteria bacterium CG2_30_54_11</name>
    <dbReference type="NCBI Taxonomy" id="1817892"/>
    <lineage>
        <taxon>Bacteria</taxon>
        <taxon>Candidatus Wirthbacteria</taxon>
    </lineage>
</organism>
<dbReference type="PIRSF" id="PIRSF001604">
    <property type="entry name" value="LigA"/>
    <property type="match status" value="1"/>
</dbReference>
<feature type="domain" description="BRCT" evidence="17">
    <location>
        <begin position="613"/>
        <end position="683"/>
    </location>
</feature>
<dbReference type="HAMAP" id="MF_01588">
    <property type="entry name" value="DNA_ligase_A"/>
    <property type="match status" value="1"/>
</dbReference>
<dbReference type="GO" id="GO:0005829">
    <property type="term" value="C:cytosol"/>
    <property type="evidence" value="ECO:0007669"/>
    <property type="project" value="TreeGrafter"/>
</dbReference>
<dbReference type="Gene3D" id="2.40.50.140">
    <property type="entry name" value="Nucleic acid-binding proteins"/>
    <property type="match status" value="1"/>
</dbReference>
<dbReference type="SUPFAM" id="SSF50249">
    <property type="entry name" value="Nucleic acid-binding proteins"/>
    <property type="match status" value="1"/>
</dbReference>
<dbReference type="NCBIfam" id="TIGR00575">
    <property type="entry name" value="dnlj"/>
    <property type="match status" value="1"/>
</dbReference>
<evidence type="ECO:0000259" key="17">
    <source>
        <dbReference type="PROSITE" id="PS50172"/>
    </source>
</evidence>
<keyword evidence="9 14" id="KW-0460">Magnesium</keyword>
<feature type="binding site" evidence="14">
    <location>
        <position position="436"/>
    </location>
    <ligand>
        <name>Zn(2+)</name>
        <dbReference type="ChEBI" id="CHEBI:29105"/>
    </ligand>
</feature>
<dbReference type="Gene3D" id="1.10.150.20">
    <property type="entry name" value="5' to 3' exonuclease, C-terminal subdomain"/>
    <property type="match status" value="2"/>
</dbReference>
<evidence type="ECO:0000256" key="12">
    <source>
        <dbReference type="ARBA" id="ARBA00034005"/>
    </source>
</evidence>
<dbReference type="InterPro" id="IPR036420">
    <property type="entry name" value="BRCT_dom_sf"/>
</dbReference>
<dbReference type="PANTHER" id="PTHR23389">
    <property type="entry name" value="CHROMOSOME TRANSMISSION FIDELITY FACTOR 18"/>
    <property type="match status" value="1"/>
</dbReference>
<feature type="binding site" evidence="14">
    <location>
        <position position="116"/>
    </location>
    <ligand>
        <name>NAD(+)</name>
        <dbReference type="ChEBI" id="CHEBI:57540"/>
    </ligand>
</feature>
<evidence type="ECO:0000256" key="7">
    <source>
        <dbReference type="ARBA" id="ARBA00022763"/>
    </source>
</evidence>
<keyword evidence="8 14" id="KW-0862">Zinc</keyword>
<reference evidence="18 19" key="1">
    <citation type="journal article" date="2016" name="Environ. Microbiol.">
        <title>Genomic resolution of a cold subsurface aquifer community provides metabolic insights for novel microbes adapted to high CO concentrations.</title>
        <authorList>
            <person name="Probst A.J."/>
            <person name="Castelle C.J."/>
            <person name="Singh A."/>
            <person name="Brown C.T."/>
            <person name="Anantharaman K."/>
            <person name="Sharon I."/>
            <person name="Hug L.A."/>
            <person name="Burstein D."/>
            <person name="Emerson J.B."/>
            <person name="Thomas B.C."/>
            <person name="Banfield J.F."/>
        </authorList>
    </citation>
    <scope>NUCLEOTIDE SEQUENCE [LARGE SCALE GENOMIC DNA]</scope>
    <source>
        <strain evidence="18">CG2_30_54_11</strain>
    </source>
</reference>
<sequence length="697" mass="77539">MSFSHTEAETRLRVLRKEIDRYRYQMHVEERLEISEEALDSLKHELTELEALYPDLITPDSPSQRVAGKPLDMFRKSEHRHPMLSLNDVFDEQELQDWEDRLQRLLPGEEIEYYAELKIDGLAITLRYQDGMFVQGATRGDGKVGEDVSQNLKTIQSLPLRLDLGRVGESFRGMDLSRLEFRGEVFLGKTSFDRINAEQTAAGEPLFANPRNAAAGALRQLDSSVVARRKLDLFVYELANAPEIGITTHEQIHELAKQLGFKTNPHTRRCRSLQEVITYYQQAQKDREALPYGIDGVVILVNSLDQQKRLGAVGKSPRWGTAYKFPAEQVTTVVESISVQVGRTGVLTPVANLRPVQLAGTTVKRATLHNQDEISRKDIRVGDTVVIHKAGDIIPEVVEVLPGFRTGQEIPFVMPDACPVCGSTVIREEGGVVVRCTNRDCFPRRVREIAHFVSKGAFNIDGMGIRSVELLLTEGLIRDAADLFSLTAEQLLGLEGFKDKAASNLITAIETSKYVTLARFFYSLSIPGIGSQMAADIAAALASFLSPEDEGSRPSFVWEKAAAHTVESWQHIEGIGELTAIDLYDYFHTAAHQLLFKRFELSGVVLRIPSKIAPSSSFAGKTFLFTGGLDLWTRSEAEELVRTYGGQVASSVNKKLDVLVAGQEAGSKLEKARVLGVRVISEEEFRTLVEVAQNLVK</sequence>
<feature type="binding site" evidence="14">
    <location>
        <position position="324"/>
    </location>
    <ligand>
        <name>NAD(+)</name>
        <dbReference type="ChEBI" id="CHEBI:57540"/>
    </ligand>
</feature>
<proteinExistence type="inferred from homology"/>
<keyword evidence="10 14" id="KW-0520">NAD</keyword>
<dbReference type="SUPFAM" id="SSF52113">
    <property type="entry name" value="BRCT domain"/>
    <property type="match status" value="1"/>
</dbReference>
<feature type="binding site" evidence="14">
    <location>
        <begin position="85"/>
        <end position="86"/>
    </location>
    <ligand>
        <name>NAD(+)</name>
        <dbReference type="ChEBI" id="CHEBI:57540"/>
    </ligand>
</feature>
<dbReference type="PANTHER" id="PTHR23389:SF9">
    <property type="entry name" value="DNA LIGASE"/>
    <property type="match status" value="1"/>
</dbReference>
<dbReference type="Pfam" id="PF14520">
    <property type="entry name" value="HHH_5"/>
    <property type="match status" value="1"/>
</dbReference>
<dbReference type="InterPro" id="IPR012340">
    <property type="entry name" value="NA-bd_OB-fold"/>
</dbReference>
<gene>
    <name evidence="14" type="primary">ligA</name>
    <name evidence="18" type="ORF">AUK40_01465</name>
</gene>
<dbReference type="Proteomes" id="UP000183245">
    <property type="component" value="Unassembled WGS sequence"/>
</dbReference>
<feature type="active site" description="N6-AMP-lysine intermediate" evidence="14">
    <location>
        <position position="118"/>
    </location>
</feature>
<dbReference type="Pfam" id="PF01653">
    <property type="entry name" value="DNA_ligase_aden"/>
    <property type="match status" value="1"/>
</dbReference>
<comment type="caution">
    <text evidence="14">Lacks conserved residue(s) required for the propagation of feature annotation.</text>
</comment>
<evidence type="ECO:0000256" key="6">
    <source>
        <dbReference type="ARBA" id="ARBA00022723"/>
    </source>
</evidence>
<keyword evidence="14" id="KW-0464">Manganese</keyword>
<dbReference type="GO" id="GO:0003911">
    <property type="term" value="F:DNA ligase (NAD+) activity"/>
    <property type="evidence" value="ECO:0007669"/>
    <property type="project" value="UniProtKB-UniRule"/>
</dbReference>
<evidence type="ECO:0000256" key="10">
    <source>
        <dbReference type="ARBA" id="ARBA00023027"/>
    </source>
</evidence>
<dbReference type="InterPro" id="IPR004149">
    <property type="entry name" value="Znf_DNAligase_C4"/>
</dbReference>
<dbReference type="FunFam" id="3.30.470.30:FF:000001">
    <property type="entry name" value="DNA ligase"/>
    <property type="match status" value="1"/>
</dbReference>
<keyword evidence="7 14" id="KW-0227">DNA damage</keyword>
<dbReference type="Gene3D" id="3.40.50.10190">
    <property type="entry name" value="BRCT domain"/>
    <property type="match status" value="1"/>
</dbReference>
<keyword evidence="11 14" id="KW-0234">DNA repair</keyword>
<dbReference type="AlphaFoldDB" id="A0A1J5J1N0"/>
<dbReference type="FunFam" id="1.10.150.20:FF:000007">
    <property type="entry name" value="DNA ligase"/>
    <property type="match status" value="1"/>
</dbReference>
<evidence type="ECO:0000256" key="16">
    <source>
        <dbReference type="SAM" id="Coils"/>
    </source>
</evidence>
<dbReference type="EC" id="6.5.1.2" evidence="2 14"/>
<comment type="cofactor">
    <cofactor evidence="14">
        <name>Mg(2+)</name>
        <dbReference type="ChEBI" id="CHEBI:18420"/>
    </cofactor>
    <cofactor evidence="14">
        <name>Mn(2+)</name>
        <dbReference type="ChEBI" id="CHEBI:29035"/>
    </cofactor>
</comment>
<dbReference type="NCBIfam" id="NF005932">
    <property type="entry name" value="PRK07956.1"/>
    <property type="match status" value="1"/>
</dbReference>
<dbReference type="GO" id="GO:0006281">
    <property type="term" value="P:DNA repair"/>
    <property type="evidence" value="ECO:0007669"/>
    <property type="project" value="UniProtKB-KW"/>
</dbReference>
<dbReference type="STRING" id="1817892.AUK40_01465"/>
<evidence type="ECO:0000256" key="14">
    <source>
        <dbReference type="HAMAP-Rule" id="MF_01588"/>
    </source>
</evidence>
<dbReference type="InterPro" id="IPR033136">
    <property type="entry name" value="DNA_ligase_CS"/>
</dbReference>
<evidence type="ECO:0000256" key="3">
    <source>
        <dbReference type="ARBA" id="ARBA00013308"/>
    </source>
</evidence>
<evidence type="ECO:0000256" key="9">
    <source>
        <dbReference type="ARBA" id="ARBA00022842"/>
    </source>
</evidence>
<dbReference type="PROSITE" id="PS01055">
    <property type="entry name" value="DNA_LIGASE_N1"/>
    <property type="match status" value="1"/>
</dbReference>
<dbReference type="Pfam" id="PF03120">
    <property type="entry name" value="OB_DNA_ligase"/>
    <property type="match status" value="1"/>
</dbReference>
<feature type="binding site" evidence="14">
    <location>
        <position position="184"/>
    </location>
    <ligand>
        <name>NAD(+)</name>
        <dbReference type="ChEBI" id="CHEBI:57540"/>
    </ligand>
</feature>
<keyword evidence="5 14" id="KW-0235">DNA replication</keyword>
<keyword evidence="4 14" id="KW-0436">Ligase</keyword>
<feature type="binding site" evidence="14">
    <location>
        <position position="441"/>
    </location>
    <ligand>
        <name>Zn(2+)</name>
        <dbReference type="ChEBI" id="CHEBI:29105"/>
    </ligand>
</feature>
<comment type="caution">
    <text evidence="18">The sequence shown here is derived from an EMBL/GenBank/DDBJ whole genome shotgun (WGS) entry which is preliminary data.</text>
</comment>
<evidence type="ECO:0000256" key="8">
    <source>
        <dbReference type="ARBA" id="ARBA00022833"/>
    </source>
</evidence>
<dbReference type="InterPro" id="IPR010994">
    <property type="entry name" value="RuvA_2-like"/>
</dbReference>
<evidence type="ECO:0000256" key="13">
    <source>
        <dbReference type="ARBA" id="ARBA00060881"/>
    </source>
</evidence>
<comment type="catalytic activity">
    <reaction evidence="12 14 15">
        <text>NAD(+) + (deoxyribonucleotide)n-3'-hydroxyl + 5'-phospho-(deoxyribonucleotide)m = (deoxyribonucleotide)n+m + AMP + beta-nicotinamide D-nucleotide.</text>
        <dbReference type="EC" id="6.5.1.2"/>
    </reaction>
</comment>
<feature type="binding site" evidence="14">
    <location>
        <position position="418"/>
    </location>
    <ligand>
        <name>Zn(2+)</name>
        <dbReference type="ChEBI" id="CHEBI:29105"/>
    </ligand>
</feature>
<dbReference type="InterPro" id="IPR018239">
    <property type="entry name" value="DNA_ligase_AS"/>
</dbReference>
<dbReference type="Gene3D" id="3.30.470.30">
    <property type="entry name" value="DNA ligase/mRNA capping enzyme"/>
    <property type="match status" value="1"/>
</dbReference>
<evidence type="ECO:0000256" key="1">
    <source>
        <dbReference type="ARBA" id="ARBA00004067"/>
    </source>
</evidence>
<protein>
    <recommendedName>
        <fullName evidence="3 14">DNA ligase</fullName>
        <ecNumber evidence="2 14">6.5.1.2</ecNumber>
    </recommendedName>
    <alternativeName>
        <fullName evidence="14">Polydeoxyribonucleotide synthase [NAD(+)]</fullName>
    </alternativeName>
</protein>
<dbReference type="SUPFAM" id="SSF47781">
    <property type="entry name" value="RuvA domain 2-like"/>
    <property type="match status" value="1"/>
</dbReference>
<name>A0A1J5J1N0_9BACT</name>
<comment type="function">
    <text evidence="1 14">DNA ligase that catalyzes the formation of phosphodiester linkages between 5'-phosphoryl and 3'-hydroxyl groups in double-stranded DNA using NAD as a coenzyme and as the energy source for the reaction. It is essential for DNA replication and repair of damaged DNA.</text>
</comment>
<dbReference type="GO" id="GO:0046872">
    <property type="term" value="F:metal ion binding"/>
    <property type="evidence" value="ECO:0007669"/>
    <property type="project" value="UniProtKB-KW"/>
</dbReference>
<evidence type="ECO:0000313" key="19">
    <source>
        <dbReference type="Proteomes" id="UP000183245"/>
    </source>
</evidence>
<dbReference type="GO" id="GO:0006260">
    <property type="term" value="P:DNA replication"/>
    <property type="evidence" value="ECO:0007669"/>
    <property type="project" value="UniProtKB-KW"/>
</dbReference>
<evidence type="ECO:0000313" key="18">
    <source>
        <dbReference type="EMBL" id="OIP98438.1"/>
    </source>
</evidence>
<comment type="similarity">
    <text evidence="13 14">Belongs to the NAD-dependent DNA ligase family. LigA subfamily.</text>
</comment>
<dbReference type="SMART" id="SM00292">
    <property type="entry name" value="BRCT"/>
    <property type="match status" value="1"/>
</dbReference>
<dbReference type="Pfam" id="PF03119">
    <property type="entry name" value="DNA_ligase_ZBD"/>
    <property type="match status" value="1"/>
</dbReference>
<dbReference type="CDD" id="cd17748">
    <property type="entry name" value="BRCT_DNA_ligase_like"/>
    <property type="match status" value="1"/>
</dbReference>
<dbReference type="SMART" id="SM00532">
    <property type="entry name" value="LIGANc"/>
    <property type="match status" value="1"/>
</dbReference>
<evidence type="ECO:0000256" key="15">
    <source>
        <dbReference type="RuleBase" id="RU000618"/>
    </source>
</evidence>
<dbReference type="Gene3D" id="6.20.10.30">
    <property type="match status" value="1"/>
</dbReference>
<dbReference type="InterPro" id="IPR001679">
    <property type="entry name" value="DNA_ligase"/>
</dbReference>
<evidence type="ECO:0000256" key="2">
    <source>
        <dbReference type="ARBA" id="ARBA00012722"/>
    </source>
</evidence>
<dbReference type="PROSITE" id="PS01056">
    <property type="entry name" value="DNA_LIGASE_N2"/>
    <property type="match status" value="1"/>
</dbReference>
<dbReference type="FunFam" id="2.40.50.140:FF:000012">
    <property type="entry name" value="DNA ligase"/>
    <property type="match status" value="1"/>
</dbReference>
<dbReference type="InterPro" id="IPR004150">
    <property type="entry name" value="NAD_DNA_ligase_OB"/>
</dbReference>
<dbReference type="EMBL" id="MNZT01000026">
    <property type="protein sequence ID" value="OIP98438.1"/>
    <property type="molecule type" value="Genomic_DNA"/>
</dbReference>
<dbReference type="PROSITE" id="PS50172">
    <property type="entry name" value="BRCT"/>
    <property type="match status" value="1"/>
</dbReference>
<dbReference type="InterPro" id="IPR013840">
    <property type="entry name" value="DNAligase_N"/>
</dbReference>
<dbReference type="SUPFAM" id="SSF56091">
    <property type="entry name" value="DNA ligase/mRNA capping enzyme, catalytic domain"/>
    <property type="match status" value="1"/>
</dbReference>
<accession>A0A1J5J1N0</accession>
<dbReference type="Pfam" id="PF00533">
    <property type="entry name" value="BRCT"/>
    <property type="match status" value="1"/>
</dbReference>
<dbReference type="InterPro" id="IPR013839">
    <property type="entry name" value="DNAligase_adenylation"/>
</dbReference>
<dbReference type="Gene3D" id="1.10.287.610">
    <property type="entry name" value="Helix hairpin bin"/>
    <property type="match status" value="1"/>
</dbReference>
<dbReference type="CDD" id="cd00114">
    <property type="entry name" value="LIGANc"/>
    <property type="match status" value="1"/>
</dbReference>